<reference evidence="1 2" key="1">
    <citation type="submission" date="2016-11" db="EMBL/GenBank/DDBJ databases">
        <authorList>
            <person name="Jaros S."/>
            <person name="Januszkiewicz K."/>
            <person name="Wedrychowicz H."/>
        </authorList>
    </citation>
    <scope>NUCLEOTIDE SEQUENCE [LARGE SCALE GENOMIC DNA]</scope>
    <source>
        <strain evidence="1 2">DSM 6191</strain>
    </source>
</reference>
<organism evidence="1 2">
    <name type="scientific">Clostridium intestinale DSM 6191</name>
    <dbReference type="NCBI Taxonomy" id="1121320"/>
    <lineage>
        <taxon>Bacteria</taxon>
        <taxon>Bacillati</taxon>
        <taxon>Bacillota</taxon>
        <taxon>Clostridia</taxon>
        <taxon>Eubacteriales</taxon>
        <taxon>Clostridiaceae</taxon>
        <taxon>Clostridium</taxon>
    </lineage>
</organism>
<gene>
    <name evidence="1" type="ORF">SAMN02745941_01507</name>
</gene>
<dbReference type="AlphaFoldDB" id="A0A1M5XLV7"/>
<name>A0A1M5XLV7_9CLOT</name>
<dbReference type="EMBL" id="FQXU01000005">
    <property type="protein sequence ID" value="SHI00729.1"/>
    <property type="molecule type" value="Genomic_DNA"/>
</dbReference>
<evidence type="ECO:0000313" key="2">
    <source>
        <dbReference type="Proteomes" id="UP000184241"/>
    </source>
</evidence>
<sequence length="1236" mass="144619">MLENLTLIDIEKELSNKLKECELVSDLRLTYQDFCILERSYKEILGQFNDINFLVSSIKSFEATTTTILVYEALYKYRKSFWDNIIGLLNIEGKDINFVKDTFVSVFNFTIRKYKLKTFKHVGGYKNITPMICHSGVPNSSLSTLFAIATEFIDIKDIGPEEIIENIKYFIRYKVDKTIYRFITNNEDRAKEFIYDLQVLVKEAEENDYSYEDLTVKFNSLEDRIINEYVKYRTSNEYLGIKNNKKKNYIIQPRITLDSVSSGLIIILPSNIVKNSFLDFVEWHITTDKSSDIIKCILYEKGGQCISENKRVKVSASTNYKIKLIYEDEVLNEWQFSGFEDVGPFILFDHKGNLLKSTNVKDQNIYILMKNTCKLNAINIDKREFDINEKGYIGYIGQEIKFKEKIQQVELITENDDVFKIEYRDKNNIVLFGKSEVFNDNYSENSTPIYSEKSPIIKIDNAITLDNTNYVAVRNIKNDVDIKIPVEYEISNGDALVSLDAIDCFKAKKYGEYDVRFYAGNKLVKILPFKFIPKIEISNDYKSEYPLEKGKYKSQTIKIICDKSIIINLDNTDFEVKDDILHRYYSFSYYGVDHFINGNLEIKINNHFLKFSIKSKSRSICYSILNEGEDLDNISFSKEPLMVYKKELKTSSKLIALSFMDRSINSFKVDVLLVDFKDNILQSMKIEAINNKCIFIPLNKFYDTINSSSSTKFVIKIIVKNDYDKVISEFIPCVIKEEVVISKVRYEELDSGDIALSWISEGIKLDNELALKMYNIFKPWEEALSLSIEKDSIREDGKRVTMYLKKDRLSLRNDTMYYFNIEDESDDLFAEEKKEKILSFNKDGLYNRNCNYQLEKVVNIEVLISNLVKAKRREELVMVLNDIKTYKITEKLSKYILNSIFFLHMNYSILCDIDVEDRKLKNKCIYGLCLKYIRSYNLYNVMEYLLEIDSYDNIKNLLDKLKIVNIDVDINNGISKGKREVLWESDEERAFLVEARSGISSKSILIKNICDLIGDDLEMKILGYSHECDTCKYKGNKGCISMYIKRRCNKRIVNLSEELLGSKAMYSTLFDKYNTNFKKKELDSLNWINDTGDNGVVINGTTYVETLFEWVEYYNNENRKKLYDKIINDITELGILIKKLTDNYEFKVFNKMLLNRKEDNKTSPNTFAYYCGVTILIASMMKYKRLDSLLSNKDRQLIVKLLMIFRKEMEKVYLRDLYVIEFYLIKGEGLYVDGSN</sequence>
<proteinExistence type="predicted"/>
<accession>A0A1M5XLV7</accession>
<evidence type="ECO:0000313" key="1">
    <source>
        <dbReference type="EMBL" id="SHI00729.1"/>
    </source>
</evidence>
<protein>
    <submittedName>
        <fullName evidence="1">Uncharacterized protein</fullName>
    </submittedName>
</protein>
<dbReference type="RefSeq" id="WP_073018305.1">
    <property type="nucleotide sequence ID" value="NZ_FQXU01000005.1"/>
</dbReference>
<dbReference type="Proteomes" id="UP000184241">
    <property type="component" value="Unassembled WGS sequence"/>
</dbReference>